<gene>
    <name evidence="1" type="ORF">GAK31_01668</name>
</gene>
<dbReference type="Proteomes" id="UP000487117">
    <property type="component" value="Unassembled WGS sequence"/>
</dbReference>
<name>A0A7V8FI49_STEMA</name>
<comment type="caution">
    <text evidence="1">The sequence shown here is derived from an EMBL/GenBank/DDBJ whole genome shotgun (WGS) entry which is preliminary data.</text>
</comment>
<evidence type="ECO:0000313" key="1">
    <source>
        <dbReference type="EMBL" id="KAF1016179.1"/>
    </source>
</evidence>
<sequence length="80" mass="8929">MSPKPPALHLVRSDAPPTEGELKALRDAIDRMKRNRHLLEAFNREQAAFVRSEFQAYVEAGFTRPQAMQLVAAKLSPGAK</sequence>
<protein>
    <submittedName>
        <fullName evidence="1">Uncharacterized protein</fullName>
    </submittedName>
</protein>
<dbReference type="AlphaFoldDB" id="A0A7V8FI49"/>
<organism evidence="1 2">
    <name type="scientific">Stenotrophomonas maltophilia</name>
    <name type="common">Pseudomonas maltophilia</name>
    <name type="synonym">Xanthomonas maltophilia</name>
    <dbReference type="NCBI Taxonomy" id="40324"/>
    <lineage>
        <taxon>Bacteria</taxon>
        <taxon>Pseudomonadati</taxon>
        <taxon>Pseudomonadota</taxon>
        <taxon>Gammaproteobacteria</taxon>
        <taxon>Lysobacterales</taxon>
        <taxon>Lysobacteraceae</taxon>
        <taxon>Stenotrophomonas</taxon>
        <taxon>Stenotrophomonas maltophilia group</taxon>
    </lineage>
</organism>
<reference evidence="2" key="1">
    <citation type="journal article" date="2020" name="MBio">
        <title>Horizontal gene transfer to a defensive symbiont with a reduced genome amongst a multipartite beetle microbiome.</title>
        <authorList>
            <person name="Waterworth S.C."/>
            <person name="Florez L.V."/>
            <person name="Rees E.R."/>
            <person name="Hertweck C."/>
            <person name="Kaltenpoth M."/>
            <person name="Kwan J.C."/>
        </authorList>
    </citation>
    <scope>NUCLEOTIDE SEQUENCE [LARGE SCALE GENOMIC DNA]</scope>
</reference>
<evidence type="ECO:0000313" key="2">
    <source>
        <dbReference type="Proteomes" id="UP000487117"/>
    </source>
</evidence>
<proteinExistence type="predicted"/>
<dbReference type="EMBL" id="WNDS01000002">
    <property type="protein sequence ID" value="KAF1016179.1"/>
    <property type="molecule type" value="Genomic_DNA"/>
</dbReference>
<accession>A0A7V8FI49</accession>